<evidence type="ECO:0000256" key="1">
    <source>
        <dbReference type="ARBA" id="ARBA00009427"/>
    </source>
</evidence>
<evidence type="ECO:0000313" key="10">
    <source>
        <dbReference type="EMBL" id="RKD72872.1"/>
    </source>
</evidence>
<organism evidence="10 11">
    <name type="scientific">Sinobaca qinghaiensis</name>
    <dbReference type="NCBI Taxonomy" id="342944"/>
    <lineage>
        <taxon>Bacteria</taxon>
        <taxon>Bacillati</taxon>
        <taxon>Bacillota</taxon>
        <taxon>Bacilli</taxon>
        <taxon>Bacillales</taxon>
        <taxon>Sporolactobacillaceae</taxon>
        <taxon>Sinobaca</taxon>
    </lineage>
</organism>
<dbReference type="GO" id="GO:0015949">
    <property type="term" value="P:nucleobase-containing small molecule interconversion"/>
    <property type="evidence" value="ECO:0007669"/>
    <property type="project" value="TreeGrafter"/>
</dbReference>
<comment type="similarity">
    <text evidence="1 8">Belongs to the cytidylate kinase family. Type 1 subfamily.</text>
</comment>
<keyword evidence="4 8" id="KW-0418">Kinase</keyword>
<dbReference type="CDD" id="cd02020">
    <property type="entry name" value="CMPK"/>
    <property type="match status" value="1"/>
</dbReference>
<keyword evidence="3 8" id="KW-0547">Nucleotide-binding</keyword>
<protein>
    <recommendedName>
        <fullName evidence="8">Cytidylate kinase</fullName>
        <shortName evidence="8">CK</shortName>
        <ecNumber evidence="8">2.7.4.25</ecNumber>
    </recommendedName>
    <alternativeName>
        <fullName evidence="8">Cytidine monophosphate kinase</fullName>
        <shortName evidence="8">CMP kinase</shortName>
    </alternativeName>
</protein>
<accession>A0A419V345</accession>
<evidence type="ECO:0000256" key="4">
    <source>
        <dbReference type="ARBA" id="ARBA00022777"/>
    </source>
</evidence>
<comment type="catalytic activity">
    <reaction evidence="7 8">
        <text>CMP + ATP = CDP + ADP</text>
        <dbReference type="Rhea" id="RHEA:11600"/>
        <dbReference type="ChEBI" id="CHEBI:30616"/>
        <dbReference type="ChEBI" id="CHEBI:58069"/>
        <dbReference type="ChEBI" id="CHEBI:60377"/>
        <dbReference type="ChEBI" id="CHEBI:456216"/>
        <dbReference type="EC" id="2.7.4.25"/>
    </reaction>
</comment>
<reference evidence="10 11" key="1">
    <citation type="submission" date="2018-09" db="EMBL/GenBank/DDBJ databases">
        <title>Genomic Encyclopedia of Archaeal and Bacterial Type Strains, Phase II (KMG-II): from individual species to whole genera.</title>
        <authorList>
            <person name="Goeker M."/>
        </authorList>
    </citation>
    <scope>NUCLEOTIDE SEQUENCE [LARGE SCALE GENOMIC DNA]</scope>
    <source>
        <strain evidence="10 11">DSM 17008</strain>
    </source>
</reference>
<comment type="catalytic activity">
    <reaction evidence="6 8">
        <text>dCMP + ATP = dCDP + ADP</text>
        <dbReference type="Rhea" id="RHEA:25094"/>
        <dbReference type="ChEBI" id="CHEBI:30616"/>
        <dbReference type="ChEBI" id="CHEBI:57566"/>
        <dbReference type="ChEBI" id="CHEBI:58593"/>
        <dbReference type="ChEBI" id="CHEBI:456216"/>
        <dbReference type="EC" id="2.7.4.25"/>
    </reaction>
</comment>
<evidence type="ECO:0000256" key="5">
    <source>
        <dbReference type="ARBA" id="ARBA00022840"/>
    </source>
</evidence>
<comment type="caution">
    <text evidence="10">The sequence shown here is derived from an EMBL/GenBank/DDBJ whole genome shotgun (WGS) entry which is preliminary data.</text>
</comment>
<dbReference type="GO" id="GO:0006220">
    <property type="term" value="P:pyrimidine nucleotide metabolic process"/>
    <property type="evidence" value="ECO:0007669"/>
    <property type="project" value="UniProtKB-UniRule"/>
</dbReference>
<dbReference type="GO" id="GO:0005524">
    <property type="term" value="F:ATP binding"/>
    <property type="evidence" value="ECO:0007669"/>
    <property type="project" value="UniProtKB-UniRule"/>
</dbReference>
<dbReference type="HAMAP" id="MF_00238">
    <property type="entry name" value="Cytidyl_kinase_type1"/>
    <property type="match status" value="1"/>
</dbReference>
<dbReference type="EC" id="2.7.4.25" evidence="8"/>
<evidence type="ECO:0000256" key="8">
    <source>
        <dbReference type="HAMAP-Rule" id="MF_00238"/>
    </source>
</evidence>
<dbReference type="AlphaFoldDB" id="A0A419V345"/>
<dbReference type="NCBIfam" id="TIGR00017">
    <property type="entry name" value="cmk"/>
    <property type="match status" value="1"/>
</dbReference>
<dbReference type="PANTHER" id="PTHR21299:SF2">
    <property type="entry name" value="CYTIDYLATE KINASE"/>
    <property type="match status" value="1"/>
</dbReference>
<dbReference type="GO" id="GO:0036430">
    <property type="term" value="F:CMP kinase activity"/>
    <property type="evidence" value="ECO:0007669"/>
    <property type="project" value="RHEA"/>
</dbReference>
<gene>
    <name evidence="8" type="primary">cmk</name>
    <name evidence="10" type="ORF">ATL39_2068</name>
</gene>
<dbReference type="InterPro" id="IPR011994">
    <property type="entry name" value="Cytidylate_kinase_dom"/>
</dbReference>
<dbReference type="EMBL" id="RAPK01000009">
    <property type="protein sequence ID" value="RKD72872.1"/>
    <property type="molecule type" value="Genomic_DNA"/>
</dbReference>
<dbReference type="Proteomes" id="UP000285120">
    <property type="component" value="Unassembled WGS sequence"/>
</dbReference>
<dbReference type="Gene3D" id="3.40.50.300">
    <property type="entry name" value="P-loop containing nucleotide triphosphate hydrolases"/>
    <property type="match status" value="1"/>
</dbReference>
<sequence>MTVSIAIDGPAGAGKSTVAKKAAYLLGYTYIDTGSMYRAITYLALEQQADPEKEEEILPLLQNLEIEWKQENGENIIYINRKNAADAIRTPEVTASVSAVSAHPLIRERMVEKQRELAASGSAVLDGRDIGTTVLPNAEVKIYMTASVEERARRRHEENKAKGMESNLETIQQEIAERDLKDSTREVSPLIKADDAVELDTTKLSIDEAVEKILEMVKERTFKA</sequence>
<dbReference type="PANTHER" id="PTHR21299">
    <property type="entry name" value="CYTIDYLATE KINASE/PANTOATE-BETA-ALANINE LIGASE"/>
    <property type="match status" value="1"/>
</dbReference>
<evidence type="ECO:0000313" key="11">
    <source>
        <dbReference type="Proteomes" id="UP000285120"/>
    </source>
</evidence>
<keyword evidence="2 8" id="KW-0808">Transferase</keyword>
<dbReference type="Pfam" id="PF02224">
    <property type="entry name" value="Cytidylate_kin"/>
    <property type="match status" value="1"/>
</dbReference>
<dbReference type="GO" id="GO:0036431">
    <property type="term" value="F:dCMP kinase activity"/>
    <property type="evidence" value="ECO:0007669"/>
    <property type="project" value="InterPro"/>
</dbReference>
<evidence type="ECO:0000256" key="6">
    <source>
        <dbReference type="ARBA" id="ARBA00047615"/>
    </source>
</evidence>
<evidence type="ECO:0000259" key="9">
    <source>
        <dbReference type="Pfam" id="PF02224"/>
    </source>
</evidence>
<feature type="domain" description="Cytidylate kinase" evidence="9">
    <location>
        <begin position="5"/>
        <end position="218"/>
    </location>
</feature>
<name>A0A419V345_9BACL</name>
<evidence type="ECO:0000256" key="2">
    <source>
        <dbReference type="ARBA" id="ARBA00022679"/>
    </source>
</evidence>
<keyword evidence="11" id="KW-1185">Reference proteome</keyword>
<evidence type="ECO:0000256" key="7">
    <source>
        <dbReference type="ARBA" id="ARBA00048478"/>
    </source>
</evidence>
<dbReference type="SUPFAM" id="SSF52540">
    <property type="entry name" value="P-loop containing nucleoside triphosphate hydrolases"/>
    <property type="match status" value="1"/>
</dbReference>
<dbReference type="GO" id="GO:0005829">
    <property type="term" value="C:cytosol"/>
    <property type="evidence" value="ECO:0007669"/>
    <property type="project" value="TreeGrafter"/>
</dbReference>
<comment type="subcellular location">
    <subcellularLocation>
        <location evidence="8">Cytoplasm</location>
    </subcellularLocation>
</comment>
<keyword evidence="5 8" id="KW-0067">ATP-binding</keyword>
<dbReference type="InterPro" id="IPR027417">
    <property type="entry name" value="P-loop_NTPase"/>
</dbReference>
<proteinExistence type="inferred from homology"/>
<evidence type="ECO:0000256" key="3">
    <source>
        <dbReference type="ARBA" id="ARBA00022741"/>
    </source>
</evidence>
<dbReference type="InterPro" id="IPR003136">
    <property type="entry name" value="Cytidylate_kin"/>
</dbReference>
<keyword evidence="8" id="KW-0963">Cytoplasm</keyword>
<feature type="binding site" evidence="8">
    <location>
        <begin position="9"/>
        <end position="17"/>
    </location>
    <ligand>
        <name>ATP</name>
        <dbReference type="ChEBI" id="CHEBI:30616"/>
    </ligand>
</feature>